<keyword evidence="3" id="KW-1185">Reference proteome</keyword>
<keyword evidence="1" id="KW-0812">Transmembrane</keyword>
<evidence type="ECO:0000313" key="3">
    <source>
        <dbReference type="Proteomes" id="UP000324222"/>
    </source>
</evidence>
<gene>
    <name evidence="2" type="ORF">E2C01_016197</name>
</gene>
<dbReference type="AlphaFoldDB" id="A0A5B7DNX1"/>
<comment type="caution">
    <text evidence="2">The sequence shown here is derived from an EMBL/GenBank/DDBJ whole genome shotgun (WGS) entry which is preliminary data.</text>
</comment>
<organism evidence="2 3">
    <name type="scientific">Portunus trituberculatus</name>
    <name type="common">Swimming crab</name>
    <name type="synonym">Neptunus trituberculatus</name>
    <dbReference type="NCBI Taxonomy" id="210409"/>
    <lineage>
        <taxon>Eukaryota</taxon>
        <taxon>Metazoa</taxon>
        <taxon>Ecdysozoa</taxon>
        <taxon>Arthropoda</taxon>
        <taxon>Crustacea</taxon>
        <taxon>Multicrustacea</taxon>
        <taxon>Malacostraca</taxon>
        <taxon>Eumalacostraca</taxon>
        <taxon>Eucarida</taxon>
        <taxon>Decapoda</taxon>
        <taxon>Pleocyemata</taxon>
        <taxon>Brachyura</taxon>
        <taxon>Eubrachyura</taxon>
        <taxon>Portunoidea</taxon>
        <taxon>Portunidae</taxon>
        <taxon>Portuninae</taxon>
        <taxon>Portunus</taxon>
    </lineage>
</organism>
<evidence type="ECO:0000256" key="1">
    <source>
        <dbReference type="SAM" id="Phobius"/>
    </source>
</evidence>
<protein>
    <submittedName>
        <fullName evidence="2">Uncharacterized protein</fullName>
    </submittedName>
</protein>
<reference evidence="2 3" key="1">
    <citation type="submission" date="2019-05" db="EMBL/GenBank/DDBJ databases">
        <title>Another draft genome of Portunus trituberculatus and its Hox gene families provides insights of decapod evolution.</title>
        <authorList>
            <person name="Jeong J.-H."/>
            <person name="Song I."/>
            <person name="Kim S."/>
            <person name="Choi T."/>
            <person name="Kim D."/>
            <person name="Ryu S."/>
            <person name="Kim W."/>
        </authorList>
    </citation>
    <scope>NUCLEOTIDE SEQUENCE [LARGE SCALE GENOMIC DNA]</scope>
    <source>
        <tissue evidence="2">Muscle</tissue>
    </source>
</reference>
<evidence type="ECO:0000313" key="2">
    <source>
        <dbReference type="EMBL" id="MPC23158.1"/>
    </source>
</evidence>
<proteinExistence type="predicted"/>
<dbReference type="PROSITE" id="PS51257">
    <property type="entry name" value="PROKAR_LIPOPROTEIN"/>
    <property type="match status" value="1"/>
</dbReference>
<accession>A0A5B7DNX1</accession>
<keyword evidence="1" id="KW-1133">Transmembrane helix</keyword>
<dbReference type="EMBL" id="VSRR010001173">
    <property type="protein sequence ID" value="MPC23158.1"/>
    <property type="molecule type" value="Genomic_DNA"/>
</dbReference>
<name>A0A5B7DNX1_PORTR</name>
<dbReference type="Proteomes" id="UP000324222">
    <property type="component" value="Unassembled WGS sequence"/>
</dbReference>
<keyword evidence="1" id="KW-0472">Membrane</keyword>
<feature type="transmembrane region" description="Helical" evidence="1">
    <location>
        <begin position="20"/>
        <end position="42"/>
    </location>
</feature>
<sequence length="88" mass="9052">MCFPGRASNDPPACPVPPPAAMACATSPLHGLVVVFTIIILCHRTSVAAWNRGRLTAAAQGTGGVLLQRVTLVCCTMVQISEATTCSA</sequence>